<keyword evidence="4" id="KW-1185">Reference proteome</keyword>
<feature type="region of interest" description="Disordered" evidence="2">
    <location>
        <begin position="402"/>
        <end position="467"/>
    </location>
</feature>
<feature type="coiled-coil region" evidence="1">
    <location>
        <begin position="175"/>
        <end position="246"/>
    </location>
</feature>
<gene>
    <name evidence="3" type="ORF">VTL71DRAFT_9396</name>
</gene>
<proteinExistence type="predicted"/>
<name>A0ABR4BUL6_9HELO</name>
<dbReference type="EMBL" id="JAZHXI010000021">
    <property type="protein sequence ID" value="KAL2060754.1"/>
    <property type="molecule type" value="Genomic_DNA"/>
</dbReference>
<evidence type="ECO:0000313" key="3">
    <source>
        <dbReference type="EMBL" id="KAL2060754.1"/>
    </source>
</evidence>
<keyword evidence="1" id="KW-0175">Coiled coil</keyword>
<reference evidence="3 4" key="1">
    <citation type="journal article" date="2024" name="Commun. Biol.">
        <title>Comparative genomic analysis of thermophilic fungi reveals convergent evolutionary adaptations and gene losses.</title>
        <authorList>
            <person name="Steindorff A.S."/>
            <person name="Aguilar-Pontes M.V."/>
            <person name="Robinson A.J."/>
            <person name="Andreopoulos B."/>
            <person name="LaButti K."/>
            <person name="Kuo A."/>
            <person name="Mondo S."/>
            <person name="Riley R."/>
            <person name="Otillar R."/>
            <person name="Haridas S."/>
            <person name="Lipzen A."/>
            <person name="Grimwood J."/>
            <person name="Schmutz J."/>
            <person name="Clum A."/>
            <person name="Reid I.D."/>
            <person name="Moisan M.C."/>
            <person name="Butler G."/>
            <person name="Nguyen T.T.M."/>
            <person name="Dewar K."/>
            <person name="Conant G."/>
            <person name="Drula E."/>
            <person name="Henrissat B."/>
            <person name="Hansel C."/>
            <person name="Singer S."/>
            <person name="Hutchinson M.I."/>
            <person name="de Vries R.P."/>
            <person name="Natvig D.O."/>
            <person name="Powell A.J."/>
            <person name="Tsang A."/>
            <person name="Grigoriev I.V."/>
        </authorList>
    </citation>
    <scope>NUCLEOTIDE SEQUENCE [LARGE SCALE GENOMIC DNA]</scope>
    <source>
        <strain evidence="3 4">CBS 494.80</strain>
    </source>
</reference>
<protein>
    <submittedName>
        <fullName evidence="3">Uncharacterized protein</fullName>
    </submittedName>
</protein>
<evidence type="ECO:0000313" key="4">
    <source>
        <dbReference type="Proteomes" id="UP001595075"/>
    </source>
</evidence>
<dbReference type="Proteomes" id="UP001595075">
    <property type="component" value="Unassembled WGS sequence"/>
</dbReference>
<feature type="compositionally biased region" description="Gly residues" evidence="2">
    <location>
        <begin position="60"/>
        <end position="77"/>
    </location>
</feature>
<feature type="compositionally biased region" description="Polar residues" evidence="2">
    <location>
        <begin position="420"/>
        <end position="467"/>
    </location>
</feature>
<evidence type="ECO:0000256" key="2">
    <source>
        <dbReference type="SAM" id="MobiDB-lite"/>
    </source>
</evidence>
<evidence type="ECO:0000256" key="1">
    <source>
        <dbReference type="SAM" id="Coils"/>
    </source>
</evidence>
<accession>A0ABR4BUL6</accession>
<comment type="caution">
    <text evidence="3">The sequence shown here is derived from an EMBL/GenBank/DDBJ whole genome shotgun (WGS) entry which is preliminary data.</text>
</comment>
<feature type="compositionally biased region" description="Polar residues" evidence="2">
    <location>
        <begin position="87"/>
        <end position="108"/>
    </location>
</feature>
<feature type="region of interest" description="Disordered" evidence="2">
    <location>
        <begin position="24"/>
        <end position="164"/>
    </location>
</feature>
<feature type="compositionally biased region" description="Low complexity" evidence="2">
    <location>
        <begin position="142"/>
        <end position="155"/>
    </location>
</feature>
<feature type="compositionally biased region" description="Polar residues" evidence="2">
    <location>
        <begin position="123"/>
        <end position="141"/>
    </location>
</feature>
<sequence>MSSGRYKGFLFSADELAYVSGQTSVEPVEMASESDIEEPPTMGNNSSRVSSRDLSEDEGTGGTRGTGGTGETGGSGTGLNIKDSAASAISNQPEQGVSTSTGLTATAESSKEAQGSGKRKSDVATSTNQPPAKSTKTANGDSPSTPTRPSSNNTPAASLLTDLDPVPPVDYVQVLTVMEQSRDHLQDRYAQLETRIADLERELDTRLPANESADLQDRLRDQEATIQRLEQQVNDLQQTLDNVSSETERRVQSAVHEAESESRAQLAHAMKSSKTLEKAVKNELNISLALANIMMEKFEEHSGTVDTFVESFNDRSLRLRDTLSGNPISYADRVATFNEIRAFTWDVSHPSNRLALRAIPEFVVALRRQYNNIVPVHRRDCGIVDRAQGYTSQDIAQLIREQEEREQRRANSLAKKPTPQVETGPTLISSPQAGSSAPTVSAASDPNASSNGQATSPSNGLTLPNTQ</sequence>
<organism evidence="3 4">
    <name type="scientific">Oculimacula yallundae</name>
    <dbReference type="NCBI Taxonomy" id="86028"/>
    <lineage>
        <taxon>Eukaryota</taxon>
        <taxon>Fungi</taxon>
        <taxon>Dikarya</taxon>
        <taxon>Ascomycota</taxon>
        <taxon>Pezizomycotina</taxon>
        <taxon>Leotiomycetes</taxon>
        <taxon>Helotiales</taxon>
        <taxon>Ploettnerulaceae</taxon>
        <taxon>Oculimacula</taxon>
    </lineage>
</organism>